<dbReference type="AlphaFoldDB" id="A0A1Y2K5E9"/>
<accession>A0A1Y2K5E9</accession>
<evidence type="ECO:0000256" key="3">
    <source>
        <dbReference type="ARBA" id="ARBA00022989"/>
    </source>
</evidence>
<feature type="domain" description="STAS" evidence="6">
    <location>
        <begin position="439"/>
        <end position="544"/>
    </location>
</feature>
<feature type="transmembrane region" description="Helical" evidence="5">
    <location>
        <begin position="47"/>
        <end position="70"/>
    </location>
</feature>
<dbReference type="RefSeq" id="WP_158089575.1">
    <property type="nucleotide sequence ID" value="NZ_LVJN01000020.1"/>
</dbReference>
<dbReference type="InterPro" id="IPR001902">
    <property type="entry name" value="SLC26A/SulP_fam"/>
</dbReference>
<feature type="transmembrane region" description="Helical" evidence="5">
    <location>
        <begin position="316"/>
        <end position="334"/>
    </location>
</feature>
<dbReference type="PANTHER" id="PTHR11814">
    <property type="entry name" value="SULFATE TRANSPORTER"/>
    <property type="match status" value="1"/>
</dbReference>
<gene>
    <name evidence="7" type="ORF">MAIT1_02332</name>
</gene>
<evidence type="ECO:0000256" key="4">
    <source>
        <dbReference type="ARBA" id="ARBA00023136"/>
    </source>
</evidence>
<dbReference type="InterPro" id="IPR011547">
    <property type="entry name" value="SLC26A/SulP_dom"/>
</dbReference>
<dbReference type="CDD" id="cd07042">
    <property type="entry name" value="STAS_SulP_like_sulfate_transporter"/>
    <property type="match status" value="1"/>
</dbReference>
<organism evidence="7 8">
    <name type="scientific">Magnetofaba australis IT-1</name>
    <dbReference type="NCBI Taxonomy" id="1434232"/>
    <lineage>
        <taxon>Bacteria</taxon>
        <taxon>Pseudomonadati</taxon>
        <taxon>Pseudomonadota</taxon>
        <taxon>Magnetococcia</taxon>
        <taxon>Magnetococcales</taxon>
        <taxon>Magnetococcaceae</taxon>
        <taxon>Magnetofaba</taxon>
    </lineage>
</organism>
<feature type="transmembrane region" description="Helical" evidence="5">
    <location>
        <begin position="164"/>
        <end position="186"/>
    </location>
</feature>
<dbReference type="PROSITE" id="PS50801">
    <property type="entry name" value="STAS"/>
    <property type="match status" value="1"/>
</dbReference>
<evidence type="ECO:0000256" key="1">
    <source>
        <dbReference type="ARBA" id="ARBA00004141"/>
    </source>
</evidence>
<feature type="transmembrane region" description="Helical" evidence="5">
    <location>
        <begin position="198"/>
        <end position="221"/>
    </location>
</feature>
<comment type="subcellular location">
    <subcellularLocation>
        <location evidence="1">Membrane</location>
        <topology evidence="1">Multi-pass membrane protein</topology>
    </subcellularLocation>
</comment>
<dbReference type="GO" id="GO:0016020">
    <property type="term" value="C:membrane"/>
    <property type="evidence" value="ECO:0007669"/>
    <property type="project" value="UniProtKB-SubCell"/>
</dbReference>
<keyword evidence="3 5" id="KW-1133">Transmembrane helix</keyword>
<dbReference type="STRING" id="1434232.MAIT1_02332"/>
<evidence type="ECO:0000313" key="7">
    <source>
        <dbReference type="EMBL" id="OSM02225.1"/>
    </source>
</evidence>
<keyword evidence="2 5" id="KW-0812">Transmembrane</keyword>
<dbReference type="Gene3D" id="3.30.750.24">
    <property type="entry name" value="STAS domain"/>
    <property type="match status" value="1"/>
</dbReference>
<reference evidence="7 8" key="1">
    <citation type="journal article" date="2016" name="BMC Genomics">
        <title>Combined genomic and structural analyses of a cultured magnetotactic bacterium reveals its niche adaptation to a dynamic environment.</title>
        <authorList>
            <person name="Araujo A.C."/>
            <person name="Morillo V."/>
            <person name="Cypriano J."/>
            <person name="Teixeira L.C."/>
            <person name="Leao P."/>
            <person name="Lyra S."/>
            <person name="Almeida L.G."/>
            <person name="Bazylinski D.A."/>
            <person name="Vasconcellos A.T."/>
            <person name="Abreu F."/>
            <person name="Lins U."/>
        </authorList>
    </citation>
    <scope>NUCLEOTIDE SEQUENCE [LARGE SCALE GENOMIC DNA]</scope>
    <source>
        <strain evidence="7 8">IT-1</strain>
    </source>
</reference>
<protein>
    <submittedName>
        <fullName evidence="7">Putative sulfate transporter/antisigma-factor antagonist</fullName>
    </submittedName>
</protein>
<evidence type="ECO:0000259" key="6">
    <source>
        <dbReference type="PROSITE" id="PS50801"/>
    </source>
</evidence>
<comment type="caution">
    <text evidence="7">The sequence shown here is derived from an EMBL/GenBank/DDBJ whole genome shotgun (WGS) entry which is preliminary data.</text>
</comment>
<feature type="transmembrane region" description="Helical" evidence="5">
    <location>
        <begin position="371"/>
        <end position="399"/>
    </location>
</feature>
<dbReference type="Pfam" id="PF00916">
    <property type="entry name" value="Sulfate_transp"/>
    <property type="match status" value="1"/>
</dbReference>
<dbReference type="EMBL" id="LVJN01000020">
    <property type="protein sequence ID" value="OSM02225.1"/>
    <property type="molecule type" value="Genomic_DNA"/>
</dbReference>
<dbReference type="InterPro" id="IPR036513">
    <property type="entry name" value="STAS_dom_sf"/>
</dbReference>
<keyword evidence="4 5" id="KW-0472">Membrane</keyword>
<sequence length="553" mass="57969">MGGGISWSQSWSARHWKGDLYGGVTAAVVALPLSLAFGVASGAGASAGLYSAIIIGFFAAFLGGTPTQVSGPTGPMTVVMAALLTQYHDAPAMAFTIVAMSGVIQILLGVGRIGRYITFIPFPVISGFMSGVGAIIILLQLAPLLGTENLGKGVLGALSGLPDLATRMQGSAAALGALSLAIMLFTPGALRRLVPPPLLALVVCAPLAAFWAVGAPVVGEIPQALPAWVWPQFQWGELPNMIQWALVLALLGSIDSLLTSLVADNFTRTQHSANRELIGQGIGNAIAGLFGAIPGAGATMRTVVNIRAGGRTPASGIVHALILLGMVLGLAPLAEHIPHAALAGILLKVGWDIIDWEYLRQVHTAPRADVVVMLTVLLLTVVADLVTAVGVGVVMVSLISAQQMSEEQLRNMNLVASDADYSPIPEAGRDILRQANGKILLLHLSGPFSFGSAKEMVRRLGGIGSEPKVVALDMDDATMIDGSIAMALKQMIRQCRDNGQHVIFICGGDCARNQLAQTLEQWGVMEMIPLHNRHPIRMQGLRHALQLAQEESV</sequence>
<dbReference type="OrthoDB" id="9769739at2"/>
<feature type="transmembrane region" description="Helical" evidence="5">
    <location>
        <begin position="241"/>
        <end position="263"/>
    </location>
</feature>
<evidence type="ECO:0000313" key="8">
    <source>
        <dbReference type="Proteomes" id="UP000194003"/>
    </source>
</evidence>
<evidence type="ECO:0000256" key="2">
    <source>
        <dbReference type="ARBA" id="ARBA00022692"/>
    </source>
</evidence>
<dbReference type="Proteomes" id="UP000194003">
    <property type="component" value="Unassembled WGS sequence"/>
</dbReference>
<feature type="transmembrane region" description="Helical" evidence="5">
    <location>
        <begin position="122"/>
        <end position="144"/>
    </location>
</feature>
<feature type="transmembrane region" description="Helical" evidence="5">
    <location>
        <begin position="20"/>
        <end position="40"/>
    </location>
</feature>
<keyword evidence="8" id="KW-1185">Reference proteome</keyword>
<feature type="transmembrane region" description="Helical" evidence="5">
    <location>
        <begin position="90"/>
        <end position="110"/>
    </location>
</feature>
<dbReference type="GO" id="GO:0055085">
    <property type="term" value="P:transmembrane transport"/>
    <property type="evidence" value="ECO:0007669"/>
    <property type="project" value="InterPro"/>
</dbReference>
<dbReference type="Pfam" id="PF01740">
    <property type="entry name" value="STAS"/>
    <property type="match status" value="1"/>
</dbReference>
<evidence type="ECO:0000256" key="5">
    <source>
        <dbReference type="SAM" id="Phobius"/>
    </source>
</evidence>
<dbReference type="SUPFAM" id="SSF52091">
    <property type="entry name" value="SpoIIaa-like"/>
    <property type="match status" value="1"/>
</dbReference>
<name>A0A1Y2K5E9_9PROT</name>
<proteinExistence type="predicted"/>
<dbReference type="InterPro" id="IPR002645">
    <property type="entry name" value="STAS_dom"/>
</dbReference>